<evidence type="ECO:0000313" key="2">
    <source>
        <dbReference type="Proteomes" id="UP000605392"/>
    </source>
</evidence>
<organism evidence="1 2">
    <name type="scientific">Hymenobacter qilianensis</name>
    <dbReference type="NCBI Taxonomy" id="1385715"/>
    <lineage>
        <taxon>Bacteria</taxon>
        <taxon>Pseudomonadati</taxon>
        <taxon>Bacteroidota</taxon>
        <taxon>Cytophagia</taxon>
        <taxon>Cytophagales</taxon>
        <taxon>Hymenobacteraceae</taxon>
        <taxon>Hymenobacter</taxon>
    </lineage>
</organism>
<reference evidence="1 2" key="1">
    <citation type="journal article" date="2019" name="Int. J. Syst. Evol. Microbiol.">
        <title>The Global Catalogue of Microorganisms (GCM) 10K type strain sequencing project: providing services to taxonomists for standard genome sequencing and annotation.</title>
        <authorList>
            <consortium name="The Broad Institute Genomics Platform"/>
            <consortium name="The Broad Institute Genome Sequencing Center for Infectious Disease"/>
            <person name="Wu L."/>
            <person name="Ma J."/>
        </authorList>
    </citation>
    <scope>NUCLEOTIDE SEQUENCE [LARGE SCALE GENOMIC DNA]</scope>
    <source>
        <strain evidence="1 2">CGMCC 1.12720</strain>
    </source>
</reference>
<gene>
    <name evidence="1" type="ORF">GCM10011375_31710</name>
</gene>
<keyword evidence="2" id="KW-1185">Reference proteome</keyword>
<dbReference type="Proteomes" id="UP000605392">
    <property type="component" value="Unassembled WGS sequence"/>
</dbReference>
<comment type="caution">
    <text evidence="1">The sequence shown here is derived from an EMBL/GenBank/DDBJ whole genome shotgun (WGS) entry which is preliminary data.</text>
</comment>
<protein>
    <submittedName>
        <fullName evidence="1">Transcriptional regulator</fullName>
    </submittedName>
</protein>
<proteinExistence type="predicted"/>
<evidence type="ECO:0000313" key="1">
    <source>
        <dbReference type="EMBL" id="GGF74292.1"/>
    </source>
</evidence>
<sequence length="113" mass="12595">MIIHLKRHMTPTTAPTDLNLTTEKMEKVAFILKTTAHPTRIAIVQLLSGQESLSVTDISEKLSVEQSLLSHHLTGMKLKGILSSTRDGKNIFYSLKMREVVDVIQCLASCTFL</sequence>
<dbReference type="EMBL" id="BMFN01000003">
    <property type="protein sequence ID" value="GGF74292.1"/>
    <property type="molecule type" value="Genomic_DNA"/>
</dbReference>
<accession>A0ACB5PUT8</accession>
<name>A0ACB5PUT8_9BACT</name>